<evidence type="ECO:0000313" key="3">
    <source>
        <dbReference type="Proteomes" id="UP000257136"/>
    </source>
</evidence>
<organism evidence="2 3">
    <name type="scientific">Flavobacterium aquicola</name>
    <dbReference type="NCBI Taxonomy" id="1682742"/>
    <lineage>
        <taxon>Bacteria</taxon>
        <taxon>Pseudomonadati</taxon>
        <taxon>Bacteroidota</taxon>
        <taxon>Flavobacteriia</taxon>
        <taxon>Flavobacteriales</taxon>
        <taxon>Flavobacteriaceae</taxon>
        <taxon>Flavobacterium</taxon>
    </lineage>
</organism>
<dbReference type="EMBL" id="QUNI01000014">
    <property type="protein sequence ID" value="REG92978.1"/>
    <property type="molecule type" value="Genomic_DNA"/>
</dbReference>
<feature type="domain" description="SnoaL-like" evidence="1">
    <location>
        <begin position="8"/>
        <end position="127"/>
    </location>
</feature>
<dbReference type="AlphaFoldDB" id="A0A3E0E404"/>
<dbReference type="RefSeq" id="WP_115814720.1">
    <property type="nucleotide sequence ID" value="NZ_QUNI01000014.1"/>
</dbReference>
<name>A0A3E0E404_9FLAO</name>
<accession>A0A3E0E404</accession>
<keyword evidence="3" id="KW-1185">Reference proteome</keyword>
<protein>
    <submittedName>
        <fullName evidence="2">Ketosteroid isomerase-like protein</fullName>
    </submittedName>
</protein>
<sequence>MKNIQDYFTIYKQSVWEKNTQSLIELYHDNVVIFDMWEHGYQTGITAWSAAIKDWLGSLGEERVNVIFEMIEIHEGDNAGFGSAVITFQAISATNTIIRSMRNRITVGFAKENEQWKVIHQHTSAPINSSLEAILNF</sequence>
<dbReference type="Proteomes" id="UP000257136">
    <property type="component" value="Unassembled WGS sequence"/>
</dbReference>
<evidence type="ECO:0000259" key="1">
    <source>
        <dbReference type="Pfam" id="PF13474"/>
    </source>
</evidence>
<dbReference type="SUPFAM" id="SSF54427">
    <property type="entry name" value="NTF2-like"/>
    <property type="match status" value="1"/>
</dbReference>
<dbReference type="Gene3D" id="3.10.450.50">
    <property type="match status" value="1"/>
</dbReference>
<keyword evidence="2" id="KW-0413">Isomerase</keyword>
<evidence type="ECO:0000313" key="2">
    <source>
        <dbReference type="EMBL" id="REG92978.1"/>
    </source>
</evidence>
<dbReference type="GO" id="GO:0016853">
    <property type="term" value="F:isomerase activity"/>
    <property type="evidence" value="ECO:0007669"/>
    <property type="project" value="UniProtKB-KW"/>
</dbReference>
<reference evidence="2 3" key="1">
    <citation type="submission" date="2018-08" db="EMBL/GenBank/DDBJ databases">
        <title>Genomic Encyclopedia of Archaeal and Bacterial Type Strains, Phase II (KMG-II): from individual species to whole genera.</title>
        <authorList>
            <person name="Goeker M."/>
        </authorList>
    </citation>
    <scope>NUCLEOTIDE SEQUENCE [LARGE SCALE GENOMIC DNA]</scope>
    <source>
        <strain evidence="2 3">DSM 100880</strain>
    </source>
</reference>
<dbReference type="InterPro" id="IPR037401">
    <property type="entry name" value="SnoaL-like"/>
</dbReference>
<dbReference type="InterPro" id="IPR032710">
    <property type="entry name" value="NTF2-like_dom_sf"/>
</dbReference>
<dbReference type="Pfam" id="PF13474">
    <property type="entry name" value="SnoaL_3"/>
    <property type="match status" value="1"/>
</dbReference>
<proteinExistence type="predicted"/>
<comment type="caution">
    <text evidence="2">The sequence shown here is derived from an EMBL/GenBank/DDBJ whole genome shotgun (WGS) entry which is preliminary data.</text>
</comment>
<dbReference type="OrthoDB" id="9812295at2"/>
<gene>
    <name evidence="2" type="ORF">C8P67_11477</name>
</gene>